<reference evidence="2" key="3">
    <citation type="submission" date="2018-08" db="UniProtKB">
        <authorList>
            <consortium name="EnsemblPlants"/>
        </authorList>
    </citation>
    <scope>IDENTIFICATION</scope>
    <source>
        <strain evidence="2">Yugu1</strain>
    </source>
</reference>
<protein>
    <submittedName>
        <fullName evidence="1 2">Uncharacterized protein</fullName>
    </submittedName>
</protein>
<evidence type="ECO:0000313" key="2">
    <source>
        <dbReference type="EnsemblPlants" id="KQL22482"/>
    </source>
</evidence>
<evidence type="ECO:0000313" key="3">
    <source>
        <dbReference type="Proteomes" id="UP000004995"/>
    </source>
</evidence>
<reference evidence="1" key="2">
    <citation type="submission" date="2015-07" db="EMBL/GenBank/DDBJ databases">
        <authorList>
            <person name="Noorani M."/>
        </authorList>
    </citation>
    <scope>NUCLEOTIDE SEQUENCE</scope>
    <source>
        <strain evidence="1">Yugu1</strain>
    </source>
</reference>
<dbReference type="AlphaFoldDB" id="K3ZY14"/>
<reference evidence="1 3" key="1">
    <citation type="journal article" date="2012" name="Nat. Biotechnol.">
        <title>Reference genome sequence of the model plant Setaria.</title>
        <authorList>
            <person name="Bennetzen J.L."/>
            <person name="Schmutz J."/>
            <person name="Wang H."/>
            <person name="Percifield R."/>
            <person name="Hawkins J."/>
            <person name="Pontaroli A.C."/>
            <person name="Estep M."/>
            <person name="Feng L."/>
            <person name="Vaughn J.N."/>
            <person name="Grimwood J."/>
            <person name="Jenkins J."/>
            <person name="Barry K."/>
            <person name="Lindquist E."/>
            <person name="Hellsten U."/>
            <person name="Deshpande S."/>
            <person name="Wang X."/>
            <person name="Wu X."/>
            <person name="Mitros T."/>
            <person name="Triplett J."/>
            <person name="Yang X."/>
            <person name="Ye C.Y."/>
            <person name="Mauro-Herrera M."/>
            <person name="Wang L."/>
            <person name="Li P."/>
            <person name="Sharma M."/>
            <person name="Sharma R."/>
            <person name="Ronald P.C."/>
            <person name="Panaud O."/>
            <person name="Kellogg E.A."/>
            <person name="Brutnell T.P."/>
            <person name="Doust A.N."/>
            <person name="Tuskan G.A."/>
            <person name="Rokhsar D."/>
            <person name="Devos K.M."/>
        </authorList>
    </citation>
    <scope>NUCLEOTIDE SEQUENCE [LARGE SCALE GENOMIC DNA]</scope>
    <source>
        <strain evidence="3">cv. Yugu1</strain>
        <strain evidence="1">Yugu1</strain>
    </source>
</reference>
<sequence>MYLRTEEVYVAKSCHILPVPCNTSKPNLAHECLGSGDNDSFSVANKSLESHTCIYGRVGASVTGQLLCTYREKTHVKVKIDPLHSFGQLHCSSERARLQPSYLLLVFSDAVNGPNSKVLMKMSCVQGQLFG</sequence>
<proteinExistence type="predicted"/>
<dbReference type="Gramene" id="KQL22482">
    <property type="protein sequence ID" value="KQL22482"/>
    <property type="gene ID" value="SETIT_031496mg"/>
</dbReference>
<dbReference type="OMA" id="LESHTCI"/>
<dbReference type="HOGENOM" id="CLU_1931169_0_0_1"/>
<name>K3ZY14_SETIT</name>
<dbReference type="EnsemblPlants" id="KQL22482">
    <property type="protein sequence ID" value="KQL22482"/>
    <property type="gene ID" value="SETIT_031496mg"/>
</dbReference>
<dbReference type="EMBL" id="AGNK02000682">
    <property type="status" value="NOT_ANNOTATED_CDS"/>
    <property type="molecule type" value="Genomic_DNA"/>
</dbReference>
<accession>K3ZY14</accession>
<evidence type="ECO:0000313" key="1">
    <source>
        <dbReference type="EMBL" id="RCV09526.1"/>
    </source>
</evidence>
<gene>
    <name evidence="1" type="ORF">SETIT_2G036700v2</name>
</gene>
<dbReference type="EMBL" id="CM003529">
    <property type="protein sequence ID" value="RCV09526.1"/>
    <property type="molecule type" value="Genomic_DNA"/>
</dbReference>
<keyword evidence="3" id="KW-1185">Reference proteome</keyword>
<organism evidence="1">
    <name type="scientific">Setaria italica</name>
    <name type="common">Foxtail millet</name>
    <name type="synonym">Panicum italicum</name>
    <dbReference type="NCBI Taxonomy" id="4555"/>
    <lineage>
        <taxon>Eukaryota</taxon>
        <taxon>Viridiplantae</taxon>
        <taxon>Streptophyta</taxon>
        <taxon>Embryophyta</taxon>
        <taxon>Tracheophyta</taxon>
        <taxon>Spermatophyta</taxon>
        <taxon>Magnoliopsida</taxon>
        <taxon>Liliopsida</taxon>
        <taxon>Poales</taxon>
        <taxon>Poaceae</taxon>
        <taxon>PACMAD clade</taxon>
        <taxon>Panicoideae</taxon>
        <taxon>Panicodae</taxon>
        <taxon>Paniceae</taxon>
        <taxon>Cenchrinae</taxon>
        <taxon>Setaria</taxon>
    </lineage>
</organism>
<dbReference type="Proteomes" id="UP000004995">
    <property type="component" value="Unassembled WGS sequence"/>
</dbReference>